<name>A0ABS5BSW2_9BACT</name>
<dbReference type="RefSeq" id="WP_210655319.1">
    <property type="nucleotide sequence ID" value="NZ_JAGKQQ010000001.1"/>
</dbReference>
<accession>A0ABS5BSW2</accession>
<dbReference type="PANTHER" id="PTHR36307:SF1">
    <property type="entry name" value="FLAGELLA BASAL BODY P-RING FORMATION PROTEIN FLGA"/>
    <property type="match status" value="1"/>
</dbReference>
<feature type="signal peptide" evidence="1">
    <location>
        <begin position="1"/>
        <end position="22"/>
    </location>
</feature>
<protein>
    <submittedName>
        <fullName evidence="3">Flagella basal body P-ring formation protein FlgA</fullName>
    </submittedName>
</protein>
<dbReference type="Pfam" id="PF13144">
    <property type="entry name" value="ChapFlgA"/>
    <property type="match status" value="1"/>
</dbReference>
<feature type="domain" description="Flagella basal body P-ring formation protein FlgA SAF" evidence="2">
    <location>
        <begin position="232"/>
        <end position="292"/>
    </location>
</feature>
<evidence type="ECO:0000313" key="4">
    <source>
        <dbReference type="Proteomes" id="UP000676565"/>
    </source>
</evidence>
<gene>
    <name evidence="3" type="ORF">J8F10_16255</name>
</gene>
<evidence type="ECO:0000259" key="2">
    <source>
        <dbReference type="Pfam" id="PF13144"/>
    </source>
</evidence>
<evidence type="ECO:0000256" key="1">
    <source>
        <dbReference type="SAM" id="SignalP"/>
    </source>
</evidence>
<keyword evidence="4" id="KW-1185">Reference proteome</keyword>
<keyword evidence="3" id="KW-0969">Cilium</keyword>
<dbReference type="Proteomes" id="UP000676565">
    <property type="component" value="Unassembled WGS sequence"/>
</dbReference>
<dbReference type="EMBL" id="JAGKQQ010000001">
    <property type="protein sequence ID" value="MBP3956827.1"/>
    <property type="molecule type" value="Genomic_DNA"/>
</dbReference>
<keyword evidence="1" id="KW-0732">Signal</keyword>
<keyword evidence="3" id="KW-0282">Flagellum</keyword>
<dbReference type="Gene3D" id="2.30.30.760">
    <property type="match status" value="1"/>
</dbReference>
<proteinExistence type="predicted"/>
<dbReference type="InterPro" id="IPR039246">
    <property type="entry name" value="Flagellar_FlgA"/>
</dbReference>
<keyword evidence="3" id="KW-0966">Cell projection</keyword>
<dbReference type="InterPro" id="IPR017585">
    <property type="entry name" value="SAF_FlgA"/>
</dbReference>
<comment type="caution">
    <text evidence="3">The sequence shown here is derived from an EMBL/GenBank/DDBJ whole genome shotgun (WGS) entry which is preliminary data.</text>
</comment>
<evidence type="ECO:0000313" key="3">
    <source>
        <dbReference type="EMBL" id="MBP3956827.1"/>
    </source>
</evidence>
<reference evidence="3 4" key="1">
    <citation type="submission" date="2021-04" db="EMBL/GenBank/DDBJ databases">
        <authorList>
            <person name="Ivanova A."/>
        </authorList>
    </citation>
    <scope>NUCLEOTIDE SEQUENCE [LARGE SCALE GENOMIC DNA]</scope>
    <source>
        <strain evidence="3 4">G18</strain>
    </source>
</reference>
<dbReference type="PANTHER" id="PTHR36307">
    <property type="entry name" value="FLAGELLA BASAL BODY P-RING FORMATION PROTEIN FLGA"/>
    <property type="match status" value="1"/>
</dbReference>
<organism evidence="3 4">
    <name type="scientific">Gemmata palustris</name>
    <dbReference type="NCBI Taxonomy" id="2822762"/>
    <lineage>
        <taxon>Bacteria</taxon>
        <taxon>Pseudomonadati</taxon>
        <taxon>Planctomycetota</taxon>
        <taxon>Planctomycetia</taxon>
        <taxon>Gemmatales</taxon>
        <taxon>Gemmataceae</taxon>
        <taxon>Gemmata</taxon>
    </lineage>
</organism>
<feature type="chain" id="PRO_5046189138" evidence="1">
    <location>
        <begin position="23"/>
        <end position="299"/>
    </location>
</feature>
<sequence>MRISRFLLALVGAGLVTTGVRAGDPVTVELTERATVGTALVTVGDVAVVSGGDADLRARVARLDLADLKPRDQNIVLGRRSVEYRIQLAGIDAVRVVGAERSTVAVARRSVTTEEVVAVARAELFRHSADTPGLTIDLAQPLVVKLPEVPANERVSIIAKPRARPGATGRVQMDMTIASGGETLLAFAIQLDVKSSTRPAPAAVTPAGGAITSVSSMPGAAMLPAPGAGARNEVLVRARQRVEVLIQSGELKIVMVGEAQQDGRLGQTIFVQNPDSKKLIPAKVAGPGKLEVELGGQSP</sequence>